<evidence type="ECO:0008006" key="2">
    <source>
        <dbReference type="Google" id="ProtNLM"/>
    </source>
</evidence>
<dbReference type="AlphaFoldDB" id="A0A7C4QXA8"/>
<name>A0A7C4QXA8_9PLAN</name>
<dbReference type="InterPro" id="IPR017850">
    <property type="entry name" value="Alkaline_phosphatase_core_sf"/>
</dbReference>
<dbReference type="SUPFAM" id="SSF53649">
    <property type="entry name" value="Alkaline phosphatase-like"/>
    <property type="match status" value="1"/>
</dbReference>
<protein>
    <recommendedName>
        <fullName evidence="2">Sulfatase N-terminal domain-containing protein</fullName>
    </recommendedName>
</protein>
<evidence type="ECO:0000313" key="1">
    <source>
        <dbReference type="EMBL" id="HGT40730.1"/>
    </source>
</evidence>
<dbReference type="Gene3D" id="3.40.720.10">
    <property type="entry name" value="Alkaline Phosphatase, subunit A"/>
    <property type="match status" value="1"/>
</dbReference>
<reference evidence="1" key="1">
    <citation type="journal article" date="2020" name="mSystems">
        <title>Genome- and Community-Level Interaction Insights into Carbon Utilization and Element Cycling Functions of Hydrothermarchaeota in Hydrothermal Sediment.</title>
        <authorList>
            <person name="Zhou Z."/>
            <person name="Liu Y."/>
            <person name="Xu W."/>
            <person name="Pan J."/>
            <person name="Luo Z.H."/>
            <person name="Li M."/>
        </authorList>
    </citation>
    <scope>NUCLEOTIDE SEQUENCE [LARGE SCALE GENOMIC DNA]</scope>
    <source>
        <strain evidence="1">SpSt-508</strain>
    </source>
</reference>
<organism evidence="1">
    <name type="scientific">Schlesneria paludicola</name>
    <dbReference type="NCBI Taxonomy" id="360056"/>
    <lineage>
        <taxon>Bacteria</taxon>
        <taxon>Pseudomonadati</taxon>
        <taxon>Planctomycetota</taxon>
        <taxon>Planctomycetia</taxon>
        <taxon>Planctomycetales</taxon>
        <taxon>Planctomycetaceae</taxon>
        <taxon>Schlesneria</taxon>
    </lineage>
</organism>
<accession>A0A7C4QXA8</accession>
<gene>
    <name evidence="1" type="ORF">ENS64_15915</name>
</gene>
<comment type="caution">
    <text evidence="1">The sequence shown here is derived from an EMBL/GenBank/DDBJ whole genome shotgun (WGS) entry which is preliminary data.</text>
</comment>
<dbReference type="EMBL" id="DSVQ01000018">
    <property type="protein sequence ID" value="HGT40730.1"/>
    <property type="molecule type" value="Genomic_DNA"/>
</dbReference>
<sequence>MRAVILSFDRLPCSALGCYGNEWVETQHFDRLAAEGFVCDAHVVGTQVRNPWVKSPVDWPEQLAQRGVCCTLWQEDRCPPLLFERLPFAERHRFTGDDLSLQNWPFANLIEAVLRRWEQPPSVEHELFWLHAAGIPVPCQVPAEVATLYVDEFAERGVDWSQLAPEERAVHPATQAAYVSCIDHFFGQFLAAAKHWANQEPVLIVVTARLGGVWQSIPRRFPLPEALEIQQMRTPLLWWTGTPSDSAPSATSHAAARRILPGRSLALIQPSDLGPTILRWFVSDGGLAGGDGSLWPVFDGTTPRLRTTAVVEHGALWTEHDVTLFPDPTGDPSLVRRFLWPEDVWQVNDVAGLSPELVAERLGTWQQRDTAAYGG</sequence>
<proteinExistence type="predicted"/>